<keyword evidence="2 6" id="KW-0812">Transmembrane</keyword>
<dbReference type="PANTHER" id="PTHR20855">
    <property type="entry name" value="ADIPOR/PROGESTIN RECEPTOR-RELATED"/>
    <property type="match status" value="1"/>
</dbReference>
<dbReference type="GO" id="GO:0046872">
    <property type="term" value="F:metal ion binding"/>
    <property type="evidence" value="ECO:0007669"/>
    <property type="project" value="UniProtKB-KW"/>
</dbReference>
<evidence type="ECO:0000256" key="4">
    <source>
        <dbReference type="ARBA" id="ARBA00023136"/>
    </source>
</evidence>
<dbReference type="GO" id="GO:0038023">
    <property type="term" value="F:signaling receptor activity"/>
    <property type="evidence" value="ECO:0007669"/>
    <property type="project" value="TreeGrafter"/>
</dbReference>
<feature type="transmembrane region" description="Helical" evidence="6">
    <location>
        <begin position="217"/>
        <end position="235"/>
    </location>
</feature>
<evidence type="ECO:0000313" key="8">
    <source>
        <dbReference type="Proteomes" id="UP001054857"/>
    </source>
</evidence>
<keyword evidence="4 6" id="KW-0472">Membrane</keyword>
<keyword evidence="5" id="KW-0479">Metal-binding</keyword>
<dbReference type="PANTHER" id="PTHR20855:SF136">
    <property type="match status" value="1"/>
</dbReference>
<evidence type="ECO:0000256" key="6">
    <source>
        <dbReference type="SAM" id="Phobius"/>
    </source>
</evidence>
<feature type="binding site" evidence="5">
    <location>
        <position position="140"/>
    </location>
    <ligand>
        <name>Zn(2+)</name>
        <dbReference type="ChEBI" id="CHEBI:29105"/>
    </ligand>
</feature>
<dbReference type="Proteomes" id="UP001054857">
    <property type="component" value="Unassembled WGS sequence"/>
</dbReference>
<keyword evidence="8" id="KW-1185">Reference proteome</keyword>
<comment type="subcellular location">
    <subcellularLocation>
        <location evidence="1">Membrane</location>
        <topology evidence="1">Multi-pass membrane protein</topology>
    </subcellularLocation>
</comment>
<name>A0AAD3DYP5_9CHLO</name>
<dbReference type="EMBL" id="BMAR01000027">
    <property type="protein sequence ID" value="GFR49043.1"/>
    <property type="molecule type" value="Genomic_DNA"/>
</dbReference>
<sequence>MYEELHSKEAEPRRQGGRARSIFSVSASGRSSPVQQEDTHDVVLPMRTGLRVHEVPYGLQLAGITTGYRLGGTYMDCLKTLFTWHNQTLNSWTMIFGWLVSCCMLSWSWQQLRPSGMDLVAFLALWLCPTLHLPFTVGYHQFLCISPEVLRRWRALDVAFIFIASIPLTFALSYFVLPLPYSAALTAVTLGLSLHAWHNAAALPAAADIDKKANTRYVGYVVLVYTFPILLQAALDLAAVLGLGGGGGDGAGAAAADNDILVSSGSGAAHLSYAHVPLYDRLYSVKCAAAIVFCFVYAGATYVSCFPDIYAPGYFDHVGAAQQLMHLGVAGAHAVEWLFAIHMVQRRRLHAASLG</sequence>
<keyword evidence="5" id="KW-0862">Zinc</keyword>
<evidence type="ECO:0000256" key="3">
    <source>
        <dbReference type="ARBA" id="ARBA00022989"/>
    </source>
</evidence>
<dbReference type="AlphaFoldDB" id="A0AAD3DYP5"/>
<evidence type="ECO:0000313" key="7">
    <source>
        <dbReference type="EMBL" id="GFR49043.1"/>
    </source>
</evidence>
<feature type="transmembrane region" description="Helical" evidence="6">
    <location>
        <begin position="183"/>
        <end position="205"/>
    </location>
</feature>
<proteinExistence type="predicted"/>
<evidence type="ECO:0000256" key="2">
    <source>
        <dbReference type="ARBA" id="ARBA00022692"/>
    </source>
</evidence>
<dbReference type="GO" id="GO:0016020">
    <property type="term" value="C:membrane"/>
    <property type="evidence" value="ECO:0007669"/>
    <property type="project" value="UniProtKB-SubCell"/>
</dbReference>
<feature type="transmembrane region" description="Helical" evidence="6">
    <location>
        <begin position="283"/>
        <end position="303"/>
    </location>
</feature>
<reference evidence="7 8" key="1">
    <citation type="journal article" date="2021" name="Sci. Rep.">
        <title>Genome sequencing of the multicellular alga Astrephomene provides insights into convergent evolution of germ-soma differentiation.</title>
        <authorList>
            <person name="Yamashita S."/>
            <person name="Yamamoto K."/>
            <person name="Matsuzaki R."/>
            <person name="Suzuki S."/>
            <person name="Yamaguchi H."/>
            <person name="Hirooka S."/>
            <person name="Minakuchi Y."/>
            <person name="Miyagishima S."/>
            <person name="Kawachi M."/>
            <person name="Toyoda A."/>
            <person name="Nozaki H."/>
        </authorList>
    </citation>
    <scope>NUCLEOTIDE SEQUENCE [LARGE SCALE GENOMIC DNA]</scope>
    <source>
        <strain evidence="7 8">NIES-4017</strain>
    </source>
</reference>
<feature type="transmembrane region" description="Helical" evidence="6">
    <location>
        <begin position="155"/>
        <end position="177"/>
    </location>
</feature>
<gene>
    <name evidence="7" type="ORF">Agub_g11067</name>
</gene>
<evidence type="ECO:0000256" key="1">
    <source>
        <dbReference type="ARBA" id="ARBA00004141"/>
    </source>
</evidence>
<accession>A0AAD3DYP5</accession>
<feature type="transmembrane region" description="Helical" evidence="6">
    <location>
        <begin position="89"/>
        <end position="107"/>
    </location>
</feature>
<protein>
    <submittedName>
        <fullName evidence="7">Uncharacterized protein</fullName>
    </submittedName>
</protein>
<dbReference type="InterPro" id="IPR004254">
    <property type="entry name" value="AdipoR/HlyIII-related"/>
</dbReference>
<evidence type="ECO:0000256" key="5">
    <source>
        <dbReference type="PIRSR" id="PIRSR604254-1"/>
    </source>
</evidence>
<organism evidence="7 8">
    <name type="scientific">Astrephomene gubernaculifera</name>
    <dbReference type="NCBI Taxonomy" id="47775"/>
    <lineage>
        <taxon>Eukaryota</taxon>
        <taxon>Viridiplantae</taxon>
        <taxon>Chlorophyta</taxon>
        <taxon>core chlorophytes</taxon>
        <taxon>Chlorophyceae</taxon>
        <taxon>CS clade</taxon>
        <taxon>Chlamydomonadales</taxon>
        <taxon>Astrephomenaceae</taxon>
        <taxon>Astrephomene</taxon>
    </lineage>
</organism>
<dbReference type="GO" id="GO:0009744">
    <property type="term" value="P:response to sucrose"/>
    <property type="evidence" value="ECO:0007669"/>
    <property type="project" value="UniProtKB-ARBA"/>
</dbReference>
<comment type="caution">
    <text evidence="7">The sequence shown here is derived from an EMBL/GenBank/DDBJ whole genome shotgun (WGS) entry which is preliminary data.</text>
</comment>
<feature type="transmembrane region" description="Helical" evidence="6">
    <location>
        <begin position="119"/>
        <end position="143"/>
    </location>
</feature>
<keyword evidence="3 6" id="KW-1133">Transmembrane helix</keyword>